<dbReference type="Pfam" id="PF13517">
    <property type="entry name" value="FG-GAP_3"/>
    <property type="match status" value="5"/>
</dbReference>
<dbReference type="NCBIfam" id="TIGR04183">
    <property type="entry name" value="Por_Secre_tail"/>
    <property type="match status" value="1"/>
</dbReference>
<evidence type="ECO:0000313" key="5">
    <source>
        <dbReference type="EMBL" id="OUJ73538.1"/>
    </source>
</evidence>
<dbReference type="RefSeq" id="WP_086594735.1">
    <property type="nucleotide sequence ID" value="NZ_MTSE01000006.1"/>
</dbReference>
<protein>
    <recommendedName>
        <fullName evidence="7">SbsA Ig-like domain-containing protein</fullName>
    </recommendedName>
</protein>
<evidence type="ECO:0000259" key="3">
    <source>
        <dbReference type="Pfam" id="PF13205"/>
    </source>
</evidence>
<proteinExistence type="predicted"/>
<evidence type="ECO:0000256" key="2">
    <source>
        <dbReference type="SAM" id="SignalP"/>
    </source>
</evidence>
<dbReference type="Proteomes" id="UP000194873">
    <property type="component" value="Unassembled WGS sequence"/>
</dbReference>
<reference evidence="5 6" key="1">
    <citation type="submission" date="2017-01" db="EMBL/GenBank/DDBJ databases">
        <title>A new Hymenobacter.</title>
        <authorList>
            <person name="Liang Y."/>
            <person name="Feng F."/>
        </authorList>
    </citation>
    <scope>NUCLEOTIDE SEQUENCE [LARGE SCALE GENOMIC DNA]</scope>
    <source>
        <strain evidence="5">MIMBbqt21</strain>
    </source>
</reference>
<evidence type="ECO:0000259" key="4">
    <source>
        <dbReference type="Pfam" id="PF18962"/>
    </source>
</evidence>
<dbReference type="InterPro" id="IPR026444">
    <property type="entry name" value="Secre_tail"/>
</dbReference>
<dbReference type="PANTHER" id="PTHR46580:SF2">
    <property type="entry name" value="MAM DOMAIN-CONTAINING PROTEIN"/>
    <property type="match status" value="1"/>
</dbReference>
<dbReference type="Gene3D" id="2.60.40.3710">
    <property type="match status" value="1"/>
</dbReference>
<evidence type="ECO:0000313" key="6">
    <source>
        <dbReference type="Proteomes" id="UP000194873"/>
    </source>
</evidence>
<organism evidence="5 6">
    <name type="scientific">Hymenobacter crusticola</name>
    <dbReference type="NCBI Taxonomy" id="1770526"/>
    <lineage>
        <taxon>Bacteria</taxon>
        <taxon>Pseudomonadati</taxon>
        <taxon>Bacteroidota</taxon>
        <taxon>Cytophagia</taxon>
        <taxon>Cytophagales</taxon>
        <taxon>Hymenobacteraceae</taxon>
        <taxon>Hymenobacter</taxon>
    </lineage>
</organism>
<keyword evidence="1 2" id="KW-0732">Signal</keyword>
<dbReference type="EMBL" id="MTSE01000006">
    <property type="protein sequence ID" value="OUJ73538.1"/>
    <property type="molecule type" value="Genomic_DNA"/>
</dbReference>
<dbReference type="OrthoDB" id="883834at2"/>
<dbReference type="InterPro" id="IPR032812">
    <property type="entry name" value="SbsA_Ig"/>
</dbReference>
<keyword evidence="6" id="KW-1185">Reference proteome</keyword>
<name>A0A243WD20_9BACT</name>
<dbReference type="SUPFAM" id="SSF69318">
    <property type="entry name" value="Integrin alpha N-terminal domain"/>
    <property type="match status" value="3"/>
</dbReference>
<dbReference type="AlphaFoldDB" id="A0A243WD20"/>
<dbReference type="Gene3D" id="2.30.30.100">
    <property type="match status" value="2"/>
</dbReference>
<evidence type="ECO:0000256" key="1">
    <source>
        <dbReference type="ARBA" id="ARBA00022729"/>
    </source>
</evidence>
<feature type="domain" description="Secretion system C-terminal sorting" evidence="4">
    <location>
        <begin position="969"/>
        <end position="1041"/>
    </location>
</feature>
<dbReference type="Gene3D" id="2.130.10.130">
    <property type="entry name" value="Integrin alpha, N-terminal"/>
    <property type="match status" value="3"/>
</dbReference>
<feature type="domain" description="SbsA Ig-like" evidence="3">
    <location>
        <begin position="489"/>
        <end position="590"/>
    </location>
</feature>
<dbReference type="InterPro" id="IPR028994">
    <property type="entry name" value="Integrin_alpha_N"/>
</dbReference>
<feature type="chain" id="PRO_5012219020" description="SbsA Ig-like domain-containing protein" evidence="2">
    <location>
        <begin position="36"/>
        <end position="1044"/>
    </location>
</feature>
<dbReference type="PANTHER" id="PTHR46580">
    <property type="entry name" value="SENSOR KINASE-RELATED"/>
    <property type="match status" value="1"/>
</dbReference>
<dbReference type="InterPro" id="IPR013517">
    <property type="entry name" value="FG-GAP"/>
</dbReference>
<accession>A0A243WD20</accession>
<dbReference type="Pfam" id="PF18962">
    <property type="entry name" value="Por_Secre_tail"/>
    <property type="match status" value="1"/>
</dbReference>
<gene>
    <name evidence="5" type="ORF">BXP70_14175</name>
</gene>
<sequence length="1044" mass="105924">MIRTPTFKFQRGSIIQKSWLGLSAALLLTANIAHAQTPTVTALSPARNARSAPRTTNVAVGFSQTLSNNAATLGALKVFSSQAGGKKAGTVTVNGNTLSFNPSTDFKPGERVFTTVSAAAQSTGGTAATPHVFEFTTATSPSTGVLAGGSNVNLVQGVINVRLGDVDGDGDLDFISDNPLYNSVRVRLNDGSGSFSGTTEVAVGQNPNASTLADVDGDGDLDLLSANRVNSSVNPSTVSVRLNNGAGSFSGTQNVPVGSFPVDLATGDIDGDGDLDLLTVNATRTVSIWLNDGAGNFSGTQQAQVSGEAATVTVRDIDNDGDLDLLTTNSDGATQAGTVSVRLNNGSGTFSGTQEVPVLNARKLALGDIDADGDLDFVTGSPLSVLRNDGTGQFASTQQIPSASGISSSALSDMDGDSDLDLVIADNLSNTVTVRRNDGSGTFGSSQTVTVGLQPSDLAVGDVDGDGDLDVLTPSGNTISVRLNQNGSALQASSFAPARNALATARTTNVTVGFNQPLSSTAATQQALTVFSQQAGGRKAGVAAVSGSTLTVNPTTDFKPGETVFATLTTVVQSSGGVALPTPQVFQFTTATTPSAGRFGPGPDVSVSTPNSNPQGLATGDVDGDGDLDLLTANVDGTVSVRLNNGGGSFSGTQEVPVASTAAIAVVLADLDGDGDLDFATANGFGNVGTVSIRLNNGSGTFSGTTTITTGYRFNRNTHGLAVGDVDGDGDLDLVTSYSAAPAIGNDLVGTLLNDGNANFRLTQQIGTAAVPYEVALGDVDNDGDLDLLAADYSANSVLVRLNDGSGTFSGTQAVAVGNNPRSLALGDLDGDGDLDLATANFSASTIISIRLNNGSGIFSGTQTLSIPDTPFGVRLGDVDGDGDLDLAILRASASGVDVYLNNGSGSFTASQFVAVGGSPQLLAFGDLDGNGTLDLATANYNGQSVSVRLNNSGVLANASRQLTEQVSLYPNPTHASVRLLLPAELAKQRLQVRVLNSLGQVVLTQTLAAHATPELALSHLAAGLYTLQLQTNQGLITKRLLLE</sequence>
<evidence type="ECO:0008006" key="7">
    <source>
        <dbReference type="Google" id="ProtNLM"/>
    </source>
</evidence>
<feature type="domain" description="SbsA Ig-like" evidence="3">
    <location>
        <begin position="36"/>
        <end position="137"/>
    </location>
</feature>
<feature type="signal peptide" evidence="2">
    <location>
        <begin position="1"/>
        <end position="35"/>
    </location>
</feature>
<comment type="caution">
    <text evidence="5">The sequence shown here is derived from an EMBL/GenBank/DDBJ whole genome shotgun (WGS) entry which is preliminary data.</text>
</comment>
<dbReference type="Pfam" id="PF13205">
    <property type="entry name" value="Big_5"/>
    <property type="match status" value="2"/>
</dbReference>